<proteinExistence type="predicted"/>
<evidence type="ECO:0000313" key="1">
    <source>
        <dbReference type="EMBL" id="GAA0395412.1"/>
    </source>
</evidence>
<comment type="caution">
    <text evidence="1">The sequence shown here is derived from an EMBL/GenBank/DDBJ whole genome shotgun (WGS) entry which is preliminary data.</text>
</comment>
<dbReference type="EMBL" id="BAAAEJ010000008">
    <property type="protein sequence ID" value="GAA0395412.1"/>
    <property type="molecule type" value="Genomic_DNA"/>
</dbReference>
<protein>
    <submittedName>
        <fullName evidence="1">2OG-Fe(II) oxygenase</fullName>
    </submittedName>
</protein>
<dbReference type="SUPFAM" id="SSF48452">
    <property type="entry name" value="TPR-like"/>
    <property type="match status" value="1"/>
</dbReference>
<dbReference type="Proteomes" id="UP001500791">
    <property type="component" value="Unassembled WGS sequence"/>
</dbReference>
<reference evidence="1 2" key="1">
    <citation type="journal article" date="2019" name="Int. J. Syst. Evol. Microbiol.">
        <title>The Global Catalogue of Microorganisms (GCM) 10K type strain sequencing project: providing services to taxonomists for standard genome sequencing and annotation.</title>
        <authorList>
            <consortium name="The Broad Institute Genomics Platform"/>
            <consortium name="The Broad Institute Genome Sequencing Center for Infectious Disease"/>
            <person name="Wu L."/>
            <person name="Ma J."/>
        </authorList>
    </citation>
    <scope>NUCLEOTIDE SEQUENCE [LARGE SCALE GENOMIC DNA]</scope>
    <source>
        <strain evidence="1 2">JCM 13476</strain>
    </source>
</reference>
<sequence>MMQMSLQQRGQQAQTLAGLGRLQEALVLVEAAPASEREALMALRISILKALERPEAVVPLRRAQVKAAPNSMVAHHNLASALGDAGAAAEAETEARKALSLGGKAPETWLVLARALQAQHKLEEAIAAYGEVMARRSDYLEAINEQAQLLWMSGADVGTAREPYTQALVRHPALAQLHQAQAIFNAYVGQPEREVWQELTQGAAKAGLQVAGIETDAAHLALAFDPALAVAHARKAVALPPNDIASWTTLAKALLVTGEVGEAREILSQLLPTAGQQQIVLALHATALRMADEKDPLGLDDGDGLIRATQIDTPDGWGSLSAYLADLKVALEAQHAFNRHPIGQSLRHGSQTPVDLRRVDDPAIKAFFSAIDGPIRRYLAALGTGNDPVRSRNTGEYRFAGCWSIRLRSGGFHEAHIHSKGWLSSACYIDLPPAVDRGGQEGWIGFGVPPFNLKQPLVPLKVEKPEPGKLVLFPSCMWHGTLPFDDDHQRLTIAFDLVPA</sequence>
<dbReference type="Gene3D" id="2.60.120.620">
    <property type="entry name" value="q2cbj1_9rhob like domain"/>
    <property type="match status" value="1"/>
</dbReference>
<evidence type="ECO:0000313" key="2">
    <source>
        <dbReference type="Proteomes" id="UP001500791"/>
    </source>
</evidence>
<dbReference type="Pfam" id="PF14559">
    <property type="entry name" value="TPR_19"/>
    <property type="match status" value="1"/>
</dbReference>
<dbReference type="InterPro" id="IPR011990">
    <property type="entry name" value="TPR-like_helical_dom_sf"/>
</dbReference>
<dbReference type="Gene3D" id="1.25.40.10">
    <property type="entry name" value="Tetratricopeptide repeat domain"/>
    <property type="match status" value="1"/>
</dbReference>
<organism evidence="1 2">
    <name type="scientific">Brevundimonas terrae</name>
    <dbReference type="NCBI Taxonomy" id="363631"/>
    <lineage>
        <taxon>Bacteria</taxon>
        <taxon>Pseudomonadati</taxon>
        <taxon>Pseudomonadota</taxon>
        <taxon>Alphaproteobacteria</taxon>
        <taxon>Caulobacterales</taxon>
        <taxon>Caulobacteraceae</taxon>
        <taxon>Brevundimonas</taxon>
    </lineage>
</organism>
<name>A0ABN0YH56_9CAUL</name>
<dbReference type="Pfam" id="PF13759">
    <property type="entry name" value="2OG-FeII_Oxy_5"/>
    <property type="match status" value="1"/>
</dbReference>
<gene>
    <name evidence="1" type="ORF">GCM10009093_22450</name>
</gene>
<keyword evidence="2" id="KW-1185">Reference proteome</keyword>
<dbReference type="InterPro" id="IPR012668">
    <property type="entry name" value="CHP02466"/>
</dbReference>
<accession>A0ABN0YH56</accession>